<name>A0A075JKP3_9MICO</name>
<gene>
    <name evidence="1" type="ORF">HX89_06540</name>
</gene>
<dbReference type="OrthoDB" id="3210980at2"/>
<dbReference type="eggNOG" id="ENOG50318WM">
    <property type="taxonomic scope" value="Bacteria"/>
</dbReference>
<dbReference type="GeneID" id="41840826"/>
<dbReference type="InterPro" id="IPR021555">
    <property type="entry name" value="DUF3000"/>
</dbReference>
<reference evidence="1 2" key="1">
    <citation type="submission" date="2014-07" db="EMBL/GenBank/DDBJ databases">
        <title>Genome Sequencing of Dermacoccus nishinomiyaensis.</title>
        <authorList>
            <person name="Hong K.W."/>
            <person name="Chan K.G."/>
        </authorList>
    </citation>
    <scope>NUCLEOTIDE SEQUENCE [LARGE SCALE GENOMIC DNA]</scope>
    <source>
        <strain evidence="1 2">M25</strain>
    </source>
</reference>
<dbReference type="RefSeq" id="WP_038567896.1">
    <property type="nucleotide sequence ID" value="NZ_CP008889.1"/>
</dbReference>
<evidence type="ECO:0008006" key="3">
    <source>
        <dbReference type="Google" id="ProtNLM"/>
    </source>
</evidence>
<dbReference type="KEGG" id="dni:HX89_06540"/>
<accession>A0A075JKP3</accession>
<dbReference type="AlphaFoldDB" id="A0A075JKP3"/>
<protein>
    <recommendedName>
        <fullName evidence="3">DUF3000 domain-containing protein</fullName>
    </recommendedName>
</protein>
<dbReference type="EMBL" id="CP008889">
    <property type="protein sequence ID" value="AIF40653.1"/>
    <property type="molecule type" value="Genomic_DNA"/>
</dbReference>
<dbReference type="Proteomes" id="UP000027986">
    <property type="component" value="Chromosome"/>
</dbReference>
<dbReference type="Pfam" id="PF11452">
    <property type="entry name" value="DUF3000"/>
    <property type="match status" value="1"/>
</dbReference>
<organism evidence="1 2">
    <name type="scientific">Dermacoccus nishinomiyaensis</name>
    <dbReference type="NCBI Taxonomy" id="1274"/>
    <lineage>
        <taxon>Bacteria</taxon>
        <taxon>Bacillati</taxon>
        <taxon>Actinomycetota</taxon>
        <taxon>Actinomycetes</taxon>
        <taxon>Micrococcales</taxon>
        <taxon>Dermacoccaceae</taxon>
        <taxon>Dermacoccus</taxon>
    </lineage>
</organism>
<evidence type="ECO:0000313" key="2">
    <source>
        <dbReference type="Proteomes" id="UP000027986"/>
    </source>
</evidence>
<evidence type="ECO:0000313" key="1">
    <source>
        <dbReference type="EMBL" id="AIF40653.1"/>
    </source>
</evidence>
<proteinExistence type="predicted"/>
<sequence>MGMHTLRHDDATYFADVVETVKAAAVRPQVHLTEVPAPRRIAPHAVAFSAEVIDPKNADDVLGTGRFVLLHDPASPEAWHGTWRIVTFARAELESEMATDPALGAVGWDWLLESLKDADAIYSAEAGTVTRVVNESFGGLGERPSSVELEVRASWTPDESNIAAHLLGWSNLMCTVAGLPPVPEGVTALPGRF</sequence>
<keyword evidence="2" id="KW-1185">Reference proteome</keyword>
<dbReference type="HOGENOM" id="CLU_077385_0_0_11"/>